<dbReference type="AlphaFoldDB" id="A0A3B0U9N5"/>
<evidence type="ECO:0008006" key="3">
    <source>
        <dbReference type="Google" id="ProtNLM"/>
    </source>
</evidence>
<name>A0A3B0U9N5_9ZZZZ</name>
<feature type="transmembrane region" description="Helical" evidence="1">
    <location>
        <begin position="79"/>
        <end position="101"/>
    </location>
</feature>
<proteinExistence type="predicted"/>
<evidence type="ECO:0000313" key="2">
    <source>
        <dbReference type="EMBL" id="VAW25073.1"/>
    </source>
</evidence>
<feature type="transmembrane region" description="Helical" evidence="1">
    <location>
        <begin position="107"/>
        <end position="125"/>
    </location>
</feature>
<keyword evidence="1" id="KW-1133">Transmembrane helix</keyword>
<reference evidence="2" key="1">
    <citation type="submission" date="2018-06" db="EMBL/GenBank/DDBJ databases">
        <authorList>
            <person name="Zhirakovskaya E."/>
        </authorList>
    </citation>
    <scope>NUCLEOTIDE SEQUENCE</scope>
</reference>
<dbReference type="PANTHER" id="PTHR35867:SF1">
    <property type="entry name" value="PROTEIN RSEC"/>
    <property type="match status" value="1"/>
</dbReference>
<dbReference type="PANTHER" id="PTHR35867">
    <property type="entry name" value="PROTEIN RSEC"/>
    <property type="match status" value="1"/>
</dbReference>
<protein>
    <recommendedName>
        <fullName evidence="3">Sigma factor RpoE regulatory protein RseC</fullName>
    </recommendedName>
</protein>
<organism evidence="2">
    <name type="scientific">hydrothermal vent metagenome</name>
    <dbReference type="NCBI Taxonomy" id="652676"/>
    <lineage>
        <taxon>unclassified sequences</taxon>
        <taxon>metagenomes</taxon>
        <taxon>ecological metagenomes</taxon>
    </lineage>
</organism>
<gene>
    <name evidence="2" type="ORF">MNBD_BACTEROID01-816</name>
</gene>
<dbReference type="InterPro" id="IPR007359">
    <property type="entry name" value="SigmaE_reg_RseC_MucC"/>
</dbReference>
<dbReference type="EMBL" id="UOEP01000236">
    <property type="protein sequence ID" value="VAW25073.1"/>
    <property type="molecule type" value="Genomic_DNA"/>
</dbReference>
<sequence length="142" mass="15905">MGRKDSKVVKHPGFVKEVKDKSLLVSIINQSACSACHANNACTVSDMEEKEIEITEFSKSYIPGQQVTILFKESSGFSALFLGYVLPFIILLATLIISLEITGSEGISGIISLLVLVPYYIILYFSRHYLKRFFKFEIEEIG</sequence>
<keyword evidence="1" id="KW-0812">Transmembrane</keyword>
<keyword evidence="1" id="KW-0472">Membrane</keyword>
<accession>A0A3B0U9N5</accession>
<dbReference type="Pfam" id="PF04246">
    <property type="entry name" value="RseC_MucC"/>
    <property type="match status" value="1"/>
</dbReference>
<evidence type="ECO:0000256" key="1">
    <source>
        <dbReference type="SAM" id="Phobius"/>
    </source>
</evidence>